<dbReference type="InterPro" id="IPR036390">
    <property type="entry name" value="WH_DNA-bd_sf"/>
</dbReference>
<dbReference type="PRINTS" id="PR00598">
    <property type="entry name" value="HTHMARR"/>
</dbReference>
<evidence type="ECO:0000259" key="4">
    <source>
        <dbReference type="PROSITE" id="PS50995"/>
    </source>
</evidence>
<evidence type="ECO:0000256" key="2">
    <source>
        <dbReference type="ARBA" id="ARBA00023125"/>
    </source>
</evidence>
<dbReference type="Gene3D" id="1.10.10.10">
    <property type="entry name" value="Winged helix-like DNA-binding domain superfamily/Winged helix DNA-binding domain"/>
    <property type="match status" value="1"/>
</dbReference>
<dbReference type="PANTHER" id="PTHR33164">
    <property type="entry name" value="TRANSCRIPTIONAL REGULATOR, MARR FAMILY"/>
    <property type="match status" value="1"/>
</dbReference>
<feature type="domain" description="HTH marR-type" evidence="4">
    <location>
        <begin position="14"/>
        <end position="146"/>
    </location>
</feature>
<proteinExistence type="predicted"/>
<dbReference type="AlphaFoldDB" id="A0A4P6EPK4"/>
<dbReference type="PROSITE" id="PS01117">
    <property type="entry name" value="HTH_MARR_1"/>
    <property type="match status" value="1"/>
</dbReference>
<organism evidence="5 6">
    <name type="scientific">Microbacterium protaetiae</name>
    <dbReference type="NCBI Taxonomy" id="2509458"/>
    <lineage>
        <taxon>Bacteria</taxon>
        <taxon>Bacillati</taxon>
        <taxon>Actinomycetota</taxon>
        <taxon>Actinomycetes</taxon>
        <taxon>Micrococcales</taxon>
        <taxon>Microbacteriaceae</taxon>
        <taxon>Microbacterium</taxon>
    </lineage>
</organism>
<keyword evidence="1" id="KW-0805">Transcription regulation</keyword>
<dbReference type="SMART" id="SM00347">
    <property type="entry name" value="HTH_MARR"/>
    <property type="match status" value="1"/>
</dbReference>
<dbReference type="InterPro" id="IPR000835">
    <property type="entry name" value="HTH_MarR-typ"/>
</dbReference>
<evidence type="ECO:0000313" key="5">
    <source>
        <dbReference type="EMBL" id="QAY59908.1"/>
    </source>
</evidence>
<gene>
    <name evidence="5" type="ORF">ET475_07815</name>
</gene>
<dbReference type="OrthoDB" id="162531at2"/>
<dbReference type="SUPFAM" id="SSF46785">
    <property type="entry name" value="Winged helix' DNA-binding domain"/>
    <property type="match status" value="1"/>
</dbReference>
<evidence type="ECO:0000256" key="3">
    <source>
        <dbReference type="ARBA" id="ARBA00023163"/>
    </source>
</evidence>
<dbReference type="InterPro" id="IPR039422">
    <property type="entry name" value="MarR/SlyA-like"/>
</dbReference>
<dbReference type="EMBL" id="CP035494">
    <property type="protein sequence ID" value="QAY59908.1"/>
    <property type="molecule type" value="Genomic_DNA"/>
</dbReference>
<keyword evidence="6" id="KW-1185">Reference proteome</keyword>
<dbReference type="GO" id="GO:0003677">
    <property type="term" value="F:DNA binding"/>
    <property type="evidence" value="ECO:0007669"/>
    <property type="project" value="UniProtKB-KW"/>
</dbReference>
<dbReference type="KEGG" id="mprt:ET475_07815"/>
<dbReference type="InterPro" id="IPR036388">
    <property type="entry name" value="WH-like_DNA-bd_sf"/>
</dbReference>
<dbReference type="Proteomes" id="UP000293995">
    <property type="component" value="Chromosome"/>
</dbReference>
<dbReference type="PROSITE" id="PS50995">
    <property type="entry name" value="HTH_MARR_2"/>
    <property type="match status" value="1"/>
</dbReference>
<keyword evidence="2" id="KW-0238">DNA-binding</keyword>
<protein>
    <submittedName>
        <fullName evidence="5">MarR family transcriptional regulator</fullName>
    </submittedName>
</protein>
<sequence>MPSYPRYVDEPAGDQPLSRAIFRIARAHKSLAARLLRGAGLRPGQELVLMTLWDEGPQRQVDLVEALESDAGTMTRSLARLEKAGLVRRRPSPTDGRAVIVEVTEAGLALRAQVDAAWAELESTTRGALPDDRVAQVIADLADLEQNVSDALVRRRDDPAPVRTVR</sequence>
<name>A0A4P6EPK4_9MICO</name>
<dbReference type="GO" id="GO:0006950">
    <property type="term" value="P:response to stress"/>
    <property type="evidence" value="ECO:0007669"/>
    <property type="project" value="TreeGrafter"/>
</dbReference>
<dbReference type="InterPro" id="IPR023187">
    <property type="entry name" value="Tscrpt_reg_MarR-type_CS"/>
</dbReference>
<dbReference type="GO" id="GO:0003700">
    <property type="term" value="F:DNA-binding transcription factor activity"/>
    <property type="evidence" value="ECO:0007669"/>
    <property type="project" value="InterPro"/>
</dbReference>
<evidence type="ECO:0000313" key="6">
    <source>
        <dbReference type="Proteomes" id="UP000293995"/>
    </source>
</evidence>
<accession>A0A4P6EPK4</accession>
<keyword evidence="3" id="KW-0804">Transcription</keyword>
<evidence type="ECO:0000256" key="1">
    <source>
        <dbReference type="ARBA" id="ARBA00023015"/>
    </source>
</evidence>
<reference evidence="5 6" key="1">
    <citation type="submission" date="2019-01" db="EMBL/GenBank/DDBJ databases">
        <title>Genome sequencing of strain DFW100M-13.</title>
        <authorList>
            <person name="Heo J."/>
            <person name="Kim S.-J."/>
            <person name="Kim J.-S."/>
            <person name="Hong S.-B."/>
            <person name="Kwon S.-W."/>
        </authorList>
    </citation>
    <scope>NUCLEOTIDE SEQUENCE [LARGE SCALE GENOMIC DNA]</scope>
    <source>
        <strain evidence="5 6">DFW100M-13</strain>
    </source>
</reference>
<dbReference type="Pfam" id="PF01047">
    <property type="entry name" value="MarR"/>
    <property type="match status" value="1"/>
</dbReference>
<dbReference type="PANTHER" id="PTHR33164:SF43">
    <property type="entry name" value="HTH-TYPE TRANSCRIPTIONAL REPRESSOR YETL"/>
    <property type="match status" value="1"/>
</dbReference>